<dbReference type="Pfam" id="PF07729">
    <property type="entry name" value="FCD"/>
    <property type="match status" value="1"/>
</dbReference>
<dbReference type="InterPro" id="IPR008920">
    <property type="entry name" value="TF_FadR/GntR_C"/>
</dbReference>
<protein>
    <submittedName>
        <fullName evidence="5">Transcription regulator HTH, GntR</fullName>
    </submittedName>
</protein>
<dbReference type="InterPro" id="IPR036388">
    <property type="entry name" value="WH-like_DNA-bd_sf"/>
</dbReference>
<evidence type="ECO:0000256" key="3">
    <source>
        <dbReference type="ARBA" id="ARBA00023163"/>
    </source>
</evidence>
<evidence type="ECO:0000256" key="2">
    <source>
        <dbReference type="ARBA" id="ARBA00023125"/>
    </source>
</evidence>
<dbReference type="AlphaFoldDB" id="A0A285PUR7"/>
<dbReference type="SUPFAM" id="SSF48008">
    <property type="entry name" value="GntR ligand-binding domain-like"/>
    <property type="match status" value="1"/>
</dbReference>
<dbReference type="InterPro" id="IPR000524">
    <property type="entry name" value="Tscrpt_reg_HTH_GntR"/>
</dbReference>
<dbReference type="PROSITE" id="PS50949">
    <property type="entry name" value="HTH_GNTR"/>
    <property type="match status" value="1"/>
</dbReference>
<gene>
    <name evidence="5" type="ORF">EHLA_2827</name>
</gene>
<dbReference type="CDD" id="cd07377">
    <property type="entry name" value="WHTH_GntR"/>
    <property type="match status" value="1"/>
</dbReference>
<reference evidence="6" key="1">
    <citation type="submission" date="2017-09" db="EMBL/GenBank/DDBJ databases">
        <authorList>
            <person name="Shetty A S."/>
        </authorList>
    </citation>
    <scope>NUCLEOTIDE SEQUENCE [LARGE SCALE GENOMIC DNA]</scope>
</reference>
<dbReference type="GO" id="GO:0003700">
    <property type="term" value="F:DNA-binding transcription factor activity"/>
    <property type="evidence" value="ECO:0007669"/>
    <property type="project" value="InterPro"/>
</dbReference>
<keyword evidence="6" id="KW-1185">Reference proteome</keyword>
<dbReference type="RefSeq" id="WP_096241133.1">
    <property type="nucleotide sequence ID" value="NZ_LT907978.1"/>
</dbReference>
<evidence type="ECO:0000313" key="5">
    <source>
        <dbReference type="EMBL" id="SOB73381.1"/>
    </source>
</evidence>
<dbReference type="SMART" id="SM00895">
    <property type="entry name" value="FCD"/>
    <property type="match status" value="1"/>
</dbReference>
<dbReference type="SMART" id="SM00345">
    <property type="entry name" value="HTH_GNTR"/>
    <property type="match status" value="1"/>
</dbReference>
<dbReference type="KEGG" id="ehl:EHLA_2827"/>
<feature type="domain" description="HTH gntR-type" evidence="4">
    <location>
        <begin position="3"/>
        <end position="70"/>
    </location>
</feature>
<dbReference type="PANTHER" id="PTHR43537:SF24">
    <property type="entry name" value="GLUCONATE OPERON TRANSCRIPTIONAL REPRESSOR"/>
    <property type="match status" value="1"/>
</dbReference>
<dbReference type="InterPro" id="IPR011711">
    <property type="entry name" value="GntR_C"/>
</dbReference>
<keyword evidence="2" id="KW-0238">DNA-binding</keyword>
<sequence>MGKSRKEIAYDYIKPKIVFCELKPGDILDEKKIIEELGFSRTPIREAISELAEEKLVTIMPRRGIVVTQISLKDVEDMLNARALLEPYIFQNAFLNVEKDVLLRMKNQLNDMIAHKKVKMDSLEEDFDYSFHMYFAEKANNQYLYRMMHLLMTHSQRIRSFSTMHQERYIDSYKEHIEIIDMMLLGDEDKVMEAVKKHISNTVEGYKQIYSIQGSFFGI</sequence>
<keyword evidence="1" id="KW-0805">Transcription regulation</keyword>
<dbReference type="Proteomes" id="UP000217549">
    <property type="component" value="Chromosome I"/>
</dbReference>
<accession>A0A285PUR7</accession>
<dbReference type="Pfam" id="PF00392">
    <property type="entry name" value="GntR"/>
    <property type="match status" value="1"/>
</dbReference>
<dbReference type="Gene3D" id="1.20.120.530">
    <property type="entry name" value="GntR ligand-binding domain-like"/>
    <property type="match status" value="1"/>
</dbReference>
<dbReference type="InterPro" id="IPR036390">
    <property type="entry name" value="WH_DNA-bd_sf"/>
</dbReference>
<dbReference type="PANTHER" id="PTHR43537">
    <property type="entry name" value="TRANSCRIPTIONAL REGULATOR, GNTR FAMILY"/>
    <property type="match status" value="1"/>
</dbReference>
<evidence type="ECO:0000256" key="1">
    <source>
        <dbReference type="ARBA" id="ARBA00023015"/>
    </source>
</evidence>
<name>A0A285PUR7_9FIRM</name>
<dbReference type="SUPFAM" id="SSF46785">
    <property type="entry name" value="Winged helix' DNA-binding domain"/>
    <property type="match status" value="1"/>
</dbReference>
<evidence type="ECO:0000259" key="4">
    <source>
        <dbReference type="PROSITE" id="PS50949"/>
    </source>
</evidence>
<evidence type="ECO:0000313" key="6">
    <source>
        <dbReference type="Proteomes" id="UP000217549"/>
    </source>
</evidence>
<proteinExistence type="predicted"/>
<dbReference type="EMBL" id="LT907978">
    <property type="protein sequence ID" value="SOB73381.1"/>
    <property type="molecule type" value="Genomic_DNA"/>
</dbReference>
<dbReference type="Gene3D" id="1.10.10.10">
    <property type="entry name" value="Winged helix-like DNA-binding domain superfamily/Winged helix DNA-binding domain"/>
    <property type="match status" value="1"/>
</dbReference>
<keyword evidence="3" id="KW-0804">Transcription</keyword>
<organism evidence="5 6">
    <name type="scientific">Anaerobutyricum hallii</name>
    <dbReference type="NCBI Taxonomy" id="39488"/>
    <lineage>
        <taxon>Bacteria</taxon>
        <taxon>Bacillati</taxon>
        <taxon>Bacillota</taxon>
        <taxon>Clostridia</taxon>
        <taxon>Lachnospirales</taxon>
        <taxon>Lachnospiraceae</taxon>
        <taxon>Anaerobutyricum</taxon>
    </lineage>
</organism>
<dbReference type="GO" id="GO:0003677">
    <property type="term" value="F:DNA binding"/>
    <property type="evidence" value="ECO:0007669"/>
    <property type="project" value="UniProtKB-KW"/>
</dbReference>